<sequence>MAAKAVIENTSLFPWVQSTEVLSESRNPNRIFSSELLFSLFSPGLYDVQKNYFSADVADKSILAPSPDALNDVFKGDENDYRYNPNWKIAPTGKSYKTFYKYADVEDKSAPSRFLVPLLRLSEVYYIAAESAPDNATAFSYLNTVRNNRGLLDVPQTASFSNELQNEYTKEFFGEGQLWFYYKRKKVSMIFPFGNPYQPVYLNAAKYVFPLPLSETSPR</sequence>
<dbReference type="Gene3D" id="2.20.20.130">
    <property type="match status" value="1"/>
</dbReference>
<protein>
    <submittedName>
        <fullName evidence="7">RagB/SusD family nutrient uptake outer membrane protein</fullName>
    </submittedName>
</protein>
<evidence type="ECO:0000256" key="3">
    <source>
        <dbReference type="ARBA" id="ARBA00022729"/>
    </source>
</evidence>
<evidence type="ECO:0000256" key="2">
    <source>
        <dbReference type="ARBA" id="ARBA00006275"/>
    </source>
</evidence>
<evidence type="ECO:0000313" key="8">
    <source>
        <dbReference type="Proteomes" id="UP000516439"/>
    </source>
</evidence>
<keyword evidence="3" id="KW-0732">Signal</keyword>
<dbReference type="SUPFAM" id="SSF48452">
    <property type="entry name" value="TPR-like"/>
    <property type="match status" value="1"/>
</dbReference>
<accession>A0ABX6THU8</accession>
<dbReference type="EMBL" id="CP061171">
    <property type="protein sequence ID" value="QNR84756.1"/>
    <property type="molecule type" value="Genomic_DNA"/>
</dbReference>
<comment type="similarity">
    <text evidence="2">Belongs to the SusD family.</text>
</comment>
<dbReference type="Proteomes" id="UP000516439">
    <property type="component" value="Chromosome"/>
</dbReference>
<dbReference type="Pfam" id="PF07980">
    <property type="entry name" value="SusD_RagB"/>
    <property type="match status" value="1"/>
</dbReference>
<dbReference type="Gene3D" id="1.25.40.390">
    <property type="match status" value="1"/>
</dbReference>
<dbReference type="InterPro" id="IPR012944">
    <property type="entry name" value="SusD_RagB_dom"/>
</dbReference>
<keyword evidence="5" id="KW-0998">Cell outer membrane</keyword>
<proteinExistence type="inferred from homology"/>
<keyword evidence="8" id="KW-1185">Reference proteome</keyword>
<evidence type="ECO:0000313" key="7">
    <source>
        <dbReference type="EMBL" id="QNR84756.1"/>
    </source>
</evidence>
<dbReference type="InterPro" id="IPR011990">
    <property type="entry name" value="TPR-like_helical_dom_sf"/>
</dbReference>
<evidence type="ECO:0000256" key="1">
    <source>
        <dbReference type="ARBA" id="ARBA00004442"/>
    </source>
</evidence>
<dbReference type="RefSeq" id="WP_190327383.1">
    <property type="nucleotide sequence ID" value="NZ_CP061171.1"/>
</dbReference>
<feature type="domain" description="RagB/SusD" evidence="6">
    <location>
        <begin position="71"/>
        <end position="185"/>
    </location>
</feature>
<evidence type="ECO:0000256" key="4">
    <source>
        <dbReference type="ARBA" id="ARBA00023136"/>
    </source>
</evidence>
<dbReference type="Gene3D" id="1.25.40.900">
    <property type="match status" value="1"/>
</dbReference>
<evidence type="ECO:0000259" key="6">
    <source>
        <dbReference type="Pfam" id="PF07980"/>
    </source>
</evidence>
<gene>
    <name evidence="7" type="ORF">H9N25_23190</name>
</gene>
<reference evidence="7 8" key="1">
    <citation type="submission" date="2020-09" db="EMBL/GenBank/DDBJ databases">
        <title>Pedobacter sp. SW-16 isolated from soil near Yeocheon.</title>
        <authorList>
            <person name="Im H.S."/>
            <person name="Joung Y."/>
            <person name="Lee S.-S."/>
        </authorList>
    </citation>
    <scope>NUCLEOTIDE SEQUENCE [LARGE SCALE GENOMIC DNA]</scope>
    <source>
        <strain evidence="7 8">SW-16</strain>
    </source>
</reference>
<organism evidence="7 8">
    <name type="scientific">Pedobacter riviphilus</name>
    <dbReference type="NCBI Taxonomy" id="2766984"/>
    <lineage>
        <taxon>Bacteria</taxon>
        <taxon>Pseudomonadati</taxon>
        <taxon>Bacteroidota</taxon>
        <taxon>Sphingobacteriia</taxon>
        <taxon>Sphingobacteriales</taxon>
        <taxon>Sphingobacteriaceae</taxon>
        <taxon>Pedobacter</taxon>
    </lineage>
</organism>
<name>A0ABX6THU8_9SPHI</name>
<keyword evidence="4" id="KW-0472">Membrane</keyword>
<comment type="subcellular location">
    <subcellularLocation>
        <location evidence="1">Cell outer membrane</location>
    </subcellularLocation>
</comment>
<evidence type="ECO:0000256" key="5">
    <source>
        <dbReference type="ARBA" id="ARBA00023237"/>
    </source>
</evidence>